<feature type="domain" description="VOC" evidence="1">
    <location>
        <begin position="1"/>
        <end position="126"/>
    </location>
</feature>
<dbReference type="PANTHER" id="PTHR35006">
    <property type="entry name" value="GLYOXALASE FAMILY PROTEIN (AFU_ORTHOLOGUE AFUA_5G14830)"/>
    <property type="match status" value="1"/>
</dbReference>
<dbReference type="EMBL" id="JACTNG010000005">
    <property type="protein sequence ID" value="MBO1079617.1"/>
    <property type="molecule type" value="Genomic_DNA"/>
</dbReference>
<dbReference type="InterPro" id="IPR029068">
    <property type="entry name" value="Glyas_Bleomycin-R_OHBP_Dase"/>
</dbReference>
<reference evidence="2 3" key="1">
    <citation type="submission" date="2020-09" db="EMBL/GenBank/DDBJ databases">
        <title>Roseomonas.</title>
        <authorList>
            <person name="Zhu W."/>
        </authorList>
    </citation>
    <scope>NUCLEOTIDE SEQUENCE [LARGE SCALE GENOMIC DNA]</scope>
    <source>
        <strain evidence="2 3">573</strain>
    </source>
</reference>
<name>A0ABS3KQA9_9PROT</name>
<evidence type="ECO:0000313" key="2">
    <source>
        <dbReference type="EMBL" id="MBO1079617.1"/>
    </source>
</evidence>
<dbReference type="PANTHER" id="PTHR35006:SF1">
    <property type="entry name" value="BLL2941 PROTEIN"/>
    <property type="match status" value="1"/>
</dbReference>
<comment type="caution">
    <text evidence="2">The sequence shown here is derived from an EMBL/GenBank/DDBJ whole genome shotgun (WGS) entry which is preliminary data.</text>
</comment>
<dbReference type="CDD" id="cd07262">
    <property type="entry name" value="VOC_like"/>
    <property type="match status" value="1"/>
</dbReference>
<organism evidence="2 3">
    <name type="scientific">Roseomonas haemaphysalidis</name>
    <dbReference type="NCBI Taxonomy" id="2768162"/>
    <lineage>
        <taxon>Bacteria</taxon>
        <taxon>Pseudomonadati</taxon>
        <taxon>Pseudomonadota</taxon>
        <taxon>Alphaproteobacteria</taxon>
        <taxon>Acetobacterales</taxon>
        <taxon>Roseomonadaceae</taxon>
        <taxon>Roseomonas</taxon>
    </lineage>
</organism>
<accession>A0ABS3KQA9</accession>
<evidence type="ECO:0000313" key="3">
    <source>
        <dbReference type="Proteomes" id="UP001518989"/>
    </source>
</evidence>
<evidence type="ECO:0000259" key="1">
    <source>
        <dbReference type="PROSITE" id="PS51819"/>
    </source>
</evidence>
<gene>
    <name evidence="2" type="ORF">IAI61_11300</name>
</gene>
<dbReference type="SUPFAM" id="SSF54593">
    <property type="entry name" value="Glyoxalase/Bleomycin resistance protein/Dihydroxybiphenyl dioxygenase"/>
    <property type="match status" value="1"/>
</dbReference>
<dbReference type="Proteomes" id="UP001518989">
    <property type="component" value="Unassembled WGS sequence"/>
</dbReference>
<dbReference type="InterPro" id="IPR037523">
    <property type="entry name" value="VOC_core"/>
</dbReference>
<keyword evidence="3" id="KW-1185">Reference proteome</keyword>
<proteinExistence type="predicted"/>
<sequence length="136" mass="14190">MFSHVTLGTGDYAASVRFYRALLAPLGLECFEDDTASGWAGWKRPGQAAEFYICPPFNGAPATAGNGTMVAFLAPDPDTVDAAYAAGIAAGGTDDGPPGPRPIYNDAYYGAYLRDPDGNKVALCRRGDIMIPPAAP</sequence>
<dbReference type="InterPro" id="IPR004360">
    <property type="entry name" value="Glyas_Fos-R_dOase_dom"/>
</dbReference>
<dbReference type="Gene3D" id="3.10.180.10">
    <property type="entry name" value="2,3-Dihydroxybiphenyl 1,2-Dioxygenase, domain 1"/>
    <property type="match status" value="1"/>
</dbReference>
<dbReference type="PROSITE" id="PS51819">
    <property type="entry name" value="VOC"/>
    <property type="match status" value="1"/>
</dbReference>
<dbReference type="Pfam" id="PF00903">
    <property type="entry name" value="Glyoxalase"/>
    <property type="match status" value="1"/>
</dbReference>
<protein>
    <submittedName>
        <fullName evidence="2">VOC family protein</fullName>
    </submittedName>
</protein>